<keyword evidence="4" id="KW-1185">Reference proteome</keyword>
<keyword evidence="2" id="KW-1133">Transmembrane helix</keyword>
<dbReference type="Pfam" id="PF04120">
    <property type="entry name" value="Iron_permease"/>
    <property type="match status" value="1"/>
</dbReference>
<feature type="compositionally biased region" description="Basic and acidic residues" evidence="1">
    <location>
        <begin position="137"/>
        <end position="147"/>
    </location>
</feature>
<evidence type="ECO:0000256" key="1">
    <source>
        <dbReference type="SAM" id="MobiDB-lite"/>
    </source>
</evidence>
<feature type="region of interest" description="Disordered" evidence="1">
    <location>
        <begin position="119"/>
        <end position="147"/>
    </location>
</feature>
<organism evidence="3 4">
    <name type="scientific">Caballeronia catudaia</name>
    <dbReference type="NCBI Taxonomy" id="1777136"/>
    <lineage>
        <taxon>Bacteria</taxon>
        <taxon>Pseudomonadati</taxon>
        <taxon>Pseudomonadota</taxon>
        <taxon>Betaproteobacteria</taxon>
        <taxon>Burkholderiales</taxon>
        <taxon>Burkholderiaceae</taxon>
        <taxon>Caballeronia</taxon>
    </lineage>
</organism>
<comment type="caution">
    <text evidence="3">The sequence shown here is derived from an EMBL/GenBank/DDBJ whole genome shotgun (WGS) entry which is preliminary data.</text>
</comment>
<protein>
    <submittedName>
        <fullName evidence="3">Low affinity iron permease</fullName>
    </submittedName>
</protein>
<evidence type="ECO:0000313" key="3">
    <source>
        <dbReference type="EMBL" id="SAK66601.1"/>
    </source>
</evidence>
<dbReference type="AlphaFoldDB" id="A0A158B963"/>
<dbReference type="InterPro" id="IPR007251">
    <property type="entry name" value="Iron_permease_Fet4"/>
</dbReference>
<feature type="transmembrane region" description="Helical" evidence="2">
    <location>
        <begin position="12"/>
        <end position="36"/>
    </location>
</feature>
<dbReference type="EMBL" id="FCOF02000012">
    <property type="protein sequence ID" value="SAK66601.1"/>
    <property type="molecule type" value="Genomic_DNA"/>
</dbReference>
<keyword evidence="2" id="KW-0812">Transmembrane</keyword>
<evidence type="ECO:0000256" key="2">
    <source>
        <dbReference type="SAM" id="Phobius"/>
    </source>
</evidence>
<proteinExistence type="predicted"/>
<keyword evidence="2" id="KW-0472">Membrane</keyword>
<accession>A0A158B963</accession>
<feature type="transmembrane region" description="Helical" evidence="2">
    <location>
        <begin position="48"/>
        <end position="65"/>
    </location>
</feature>
<dbReference type="RefSeq" id="WP_061125003.1">
    <property type="nucleotide sequence ID" value="NZ_FCOF02000012.1"/>
</dbReference>
<reference evidence="3" key="1">
    <citation type="submission" date="2016-01" db="EMBL/GenBank/DDBJ databases">
        <authorList>
            <person name="Peeters C."/>
        </authorList>
    </citation>
    <scope>NUCLEOTIDE SEQUENCE [LARGE SCALE GENOMIC DNA]</scope>
    <source>
        <strain evidence="3">LMG 29318</strain>
    </source>
</reference>
<evidence type="ECO:0000313" key="4">
    <source>
        <dbReference type="Proteomes" id="UP000054870"/>
    </source>
</evidence>
<dbReference type="OrthoDB" id="119761at2"/>
<dbReference type="GO" id="GO:0055085">
    <property type="term" value="P:transmembrane transport"/>
    <property type="evidence" value="ECO:0007669"/>
    <property type="project" value="InterPro"/>
</dbReference>
<name>A0A158B963_9BURK</name>
<dbReference type="Proteomes" id="UP000054870">
    <property type="component" value="Unassembled WGS sequence"/>
</dbReference>
<sequence length="147" mass="16681">MNASWFLKFSNALAQIAGHASTFMVAVALVVVWGISGPFFHFSDTWQLVINTSTTIVTFLMVFLIQNTQNRDTAAMQIKLDELIRAIDQAHNALLDLEELDEKELTVFRKRYEKLAQEARDDFRSASSDIDMPSFGRDGDRPNEAKH</sequence>
<gene>
    <name evidence="3" type="ORF">AWB75_03139</name>
</gene>